<dbReference type="EMBL" id="CAXAMN010011603">
    <property type="protein sequence ID" value="CAK9035715.1"/>
    <property type="molecule type" value="Genomic_DNA"/>
</dbReference>
<keyword evidence="2" id="KW-1185">Reference proteome</keyword>
<gene>
    <name evidence="1" type="ORF">CCMP2556_LOCUS20014</name>
</gene>
<dbReference type="Proteomes" id="UP001642484">
    <property type="component" value="Unassembled WGS sequence"/>
</dbReference>
<accession>A0ABP0L9D1</accession>
<organism evidence="1 2">
    <name type="scientific">Durusdinium trenchii</name>
    <dbReference type="NCBI Taxonomy" id="1381693"/>
    <lineage>
        <taxon>Eukaryota</taxon>
        <taxon>Sar</taxon>
        <taxon>Alveolata</taxon>
        <taxon>Dinophyceae</taxon>
        <taxon>Suessiales</taxon>
        <taxon>Symbiodiniaceae</taxon>
        <taxon>Durusdinium</taxon>
    </lineage>
</organism>
<proteinExistence type="predicted"/>
<evidence type="ECO:0000313" key="1">
    <source>
        <dbReference type="EMBL" id="CAK9035715.1"/>
    </source>
</evidence>
<reference evidence="1 2" key="1">
    <citation type="submission" date="2024-02" db="EMBL/GenBank/DDBJ databases">
        <authorList>
            <person name="Chen Y."/>
            <person name="Shah S."/>
            <person name="Dougan E. K."/>
            <person name="Thang M."/>
            <person name="Chan C."/>
        </authorList>
    </citation>
    <scope>NUCLEOTIDE SEQUENCE [LARGE SCALE GENOMIC DNA]</scope>
</reference>
<name>A0ABP0L9D1_9DINO</name>
<protein>
    <submittedName>
        <fullName evidence="1">Uncharacterized protein</fullName>
    </submittedName>
</protein>
<evidence type="ECO:0000313" key="2">
    <source>
        <dbReference type="Proteomes" id="UP001642484"/>
    </source>
</evidence>
<sequence>MPLRCSCPHCGRKIVADIAREPRDLPWGGLTFPCLRCRRPALQGDSHTGETLRASHLWHGPCLHSPSSDGSCSATHTAFAGSRGGAKHLCPPIWAGLAPGLRPEGFVALPCWRFGPGHGRMWAGSWAAGAGCECRTVGSKFPHSFSSEGSESFDLLQTRRCRAPWLQPLDPTCHRHVVNIGRVLDEEILEVEDGWLLLPENVEELLRYEVEELLMEHDVFSIELQSLPDAARLSPMLAAIGQGANCSAVSG</sequence>
<comment type="caution">
    <text evidence="1">The sequence shown here is derived from an EMBL/GenBank/DDBJ whole genome shotgun (WGS) entry which is preliminary data.</text>
</comment>